<keyword evidence="2" id="KW-0690">Ribosome biogenesis</keyword>
<dbReference type="Gene3D" id="3.30.420.140">
    <property type="entry name" value="YqgF/RNase H-like domain"/>
    <property type="match status" value="1"/>
</dbReference>
<dbReference type="HAMAP" id="MF_00651">
    <property type="entry name" value="Nuclease_YqgF"/>
    <property type="match status" value="1"/>
</dbReference>
<dbReference type="STRING" id="105231.A0A1Y1I529"/>
<evidence type="ECO:0000313" key="8">
    <source>
        <dbReference type="Proteomes" id="UP000054558"/>
    </source>
</evidence>
<keyword evidence="3" id="KW-0540">Nuclease</keyword>
<keyword evidence="8" id="KW-1185">Reference proteome</keyword>
<feature type="region of interest" description="Disordered" evidence="5">
    <location>
        <begin position="1"/>
        <end position="57"/>
    </location>
</feature>
<dbReference type="Proteomes" id="UP000054558">
    <property type="component" value="Unassembled WGS sequence"/>
</dbReference>
<name>A0A1Y1I529_KLENI</name>
<evidence type="ECO:0000256" key="5">
    <source>
        <dbReference type="SAM" id="MobiDB-lite"/>
    </source>
</evidence>
<gene>
    <name evidence="7" type="ORF">KFL_002670120</name>
</gene>
<evidence type="ECO:0000313" key="7">
    <source>
        <dbReference type="EMBL" id="GAQ86054.1"/>
    </source>
</evidence>
<dbReference type="GO" id="GO:0016787">
    <property type="term" value="F:hydrolase activity"/>
    <property type="evidence" value="ECO:0007669"/>
    <property type="project" value="UniProtKB-KW"/>
</dbReference>
<proteinExistence type="inferred from homology"/>
<organism evidence="7 8">
    <name type="scientific">Klebsormidium nitens</name>
    <name type="common">Green alga</name>
    <name type="synonym">Ulothrix nitens</name>
    <dbReference type="NCBI Taxonomy" id="105231"/>
    <lineage>
        <taxon>Eukaryota</taxon>
        <taxon>Viridiplantae</taxon>
        <taxon>Streptophyta</taxon>
        <taxon>Klebsormidiophyceae</taxon>
        <taxon>Klebsormidiales</taxon>
        <taxon>Klebsormidiaceae</taxon>
        <taxon>Klebsormidium</taxon>
    </lineage>
</organism>
<feature type="compositionally biased region" description="Acidic residues" evidence="5">
    <location>
        <begin position="17"/>
        <end position="57"/>
    </location>
</feature>
<feature type="domain" description="YqgF/RNase H-like" evidence="6">
    <location>
        <begin position="74"/>
        <end position="177"/>
    </location>
</feature>
<accession>A0A1Y1I529</accession>
<dbReference type="EMBL" id="DF237216">
    <property type="protein sequence ID" value="GAQ86054.1"/>
    <property type="molecule type" value="Genomic_DNA"/>
</dbReference>
<dbReference type="OrthoDB" id="430851at2759"/>
<dbReference type="InterPro" id="IPR012337">
    <property type="entry name" value="RNaseH-like_sf"/>
</dbReference>
<dbReference type="SMART" id="SM00732">
    <property type="entry name" value="YqgFc"/>
    <property type="match status" value="1"/>
</dbReference>
<protein>
    <submittedName>
        <fullName evidence="7">Resolvase</fullName>
    </submittedName>
</protein>
<evidence type="ECO:0000256" key="4">
    <source>
        <dbReference type="ARBA" id="ARBA00022801"/>
    </source>
</evidence>
<dbReference type="NCBIfam" id="TIGR00250">
    <property type="entry name" value="RNAse_H_YqgF"/>
    <property type="match status" value="1"/>
</dbReference>
<dbReference type="Pfam" id="PF03652">
    <property type="entry name" value="RuvX"/>
    <property type="match status" value="1"/>
</dbReference>
<dbReference type="InterPro" id="IPR037027">
    <property type="entry name" value="YqgF/RNaseH-like_dom_sf"/>
</dbReference>
<evidence type="ECO:0000256" key="2">
    <source>
        <dbReference type="ARBA" id="ARBA00022517"/>
    </source>
</evidence>
<evidence type="ECO:0000259" key="6">
    <source>
        <dbReference type="SMART" id="SM00732"/>
    </source>
</evidence>
<dbReference type="GO" id="GO:0000967">
    <property type="term" value="P:rRNA 5'-end processing"/>
    <property type="evidence" value="ECO:0000318"/>
    <property type="project" value="GO_Central"/>
</dbReference>
<dbReference type="AlphaFoldDB" id="A0A1Y1I529"/>
<dbReference type="GO" id="GO:0004518">
    <property type="term" value="F:nuclease activity"/>
    <property type="evidence" value="ECO:0007669"/>
    <property type="project" value="UniProtKB-KW"/>
</dbReference>
<dbReference type="PANTHER" id="PTHR33317:SF4">
    <property type="entry name" value="POLYNUCLEOTIDYL TRANSFERASE, RIBONUCLEASE H-LIKE SUPERFAMILY PROTEIN"/>
    <property type="match status" value="1"/>
</dbReference>
<feature type="compositionally biased region" description="Polar residues" evidence="5">
    <location>
        <begin position="1"/>
        <end position="13"/>
    </location>
</feature>
<keyword evidence="1" id="KW-0963">Cytoplasm</keyword>
<sequence>MSKNVSRSTSGKSFGNGDEEEEVGEESEGWDNGAEQEDEDGEDGGGEGEDEEREYEDGPCNAVRCQCGFDAVYQQTLGVDLGDRNTGVAISWGDVGAPRSLQVLQLPWDELIRRLLELAESEGADEIVVGLPLQLGTGNESNQARKSRTFAVKLAAAANARGVRVYLFDEALTSKDAMSYMIKTGVKRKTRKANLDAMAAAVLLETYFRDGGCKAERVAPPLLSATRGALGC</sequence>
<dbReference type="OMA" id="ECCDRIV"/>
<reference evidence="7 8" key="1">
    <citation type="journal article" date="2014" name="Nat. Commun.">
        <title>Klebsormidium flaccidum genome reveals primary factors for plant terrestrial adaptation.</title>
        <authorList>
            <person name="Hori K."/>
            <person name="Maruyama F."/>
            <person name="Fujisawa T."/>
            <person name="Togashi T."/>
            <person name="Yamamoto N."/>
            <person name="Seo M."/>
            <person name="Sato S."/>
            <person name="Yamada T."/>
            <person name="Mori H."/>
            <person name="Tajima N."/>
            <person name="Moriyama T."/>
            <person name="Ikeuchi M."/>
            <person name="Watanabe M."/>
            <person name="Wada H."/>
            <person name="Kobayashi K."/>
            <person name="Saito M."/>
            <person name="Masuda T."/>
            <person name="Sasaki-Sekimoto Y."/>
            <person name="Mashiguchi K."/>
            <person name="Awai K."/>
            <person name="Shimojima M."/>
            <person name="Masuda S."/>
            <person name="Iwai M."/>
            <person name="Nobusawa T."/>
            <person name="Narise T."/>
            <person name="Kondo S."/>
            <person name="Saito H."/>
            <person name="Sato R."/>
            <person name="Murakawa M."/>
            <person name="Ihara Y."/>
            <person name="Oshima-Yamada Y."/>
            <person name="Ohtaka K."/>
            <person name="Satoh M."/>
            <person name="Sonobe K."/>
            <person name="Ishii M."/>
            <person name="Ohtani R."/>
            <person name="Kanamori-Sato M."/>
            <person name="Honoki R."/>
            <person name="Miyazaki D."/>
            <person name="Mochizuki H."/>
            <person name="Umetsu J."/>
            <person name="Higashi K."/>
            <person name="Shibata D."/>
            <person name="Kamiya Y."/>
            <person name="Sato N."/>
            <person name="Nakamura Y."/>
            <person name="Tabata S."/>
            <person name="Ida S."/>
            <person name="Kurokawa K."/>
            <person name="Ohta H."/>
        </authorList>
    </citation>
    <scope>NUCLEOTIDE SEQUENCE [LARGE SCALE GENOMIC DNA]</scope>
    <source>
        <strain evidence="7 8">NIES-2285</strain>
    </source>
</reference>
<dbReference type="InterPro" id="IPR006641">
    <property type="entry name" value="YqgF/RNaseH-like_dom"/>
</dbReference>
<dbReference type="SUPFAM" id="SSF53098">
    <property type="entry name" value="Ribonuclease H-like"/>
    <property type="match status" value="1"/>
</dbReference>
<evidence type="ECO:0000256" key="1">
    <source>
        <dbReference type="ARBA" id="ARBA00022490"/>
    </source>
</evidence>
<keyword evidence="4" id="KW-0378">Hydrolase</keyword>
<evidence type="ECO:0000256" key="3">
    <source>
        <dbReference type="ARBA" id="ARBA00022722"/>
    </source>
</evidence>
<dbReference type="PANTHER" id="PTHR33317">
    <property type="entry name" value="POLYNUCLEOTIDYL TRANSFERASE, RIBONUCLEASE H-LIKE SUPERFAMILY PROTEIN"/>
    <property type="match status" value="1"/>
</dbReference>
<dbReference type="InterPro" id="IPR005227">
    <property type="entry name" value="YqgF"/>
</dbReference>
<dbReference type="CDD" id="cd16964">
    <property type="entry name" value="YqgF"/>
    <property type="match status" value="1"/>
</dbReference>